<name>A0A066XM46_COLSU</name>
<sequence>MSTFNPLPTEPDPKQGRPCYGGPGRSGARARHYAFPVSPASRTQQPSANAATSAPSTTFPPAAASSTFVRTPVASHHHHRSNTHRNPTNHGSPTQPALPPTIRVLFLLEARDLSPIDLLPSTTIHPREDILQ</sequence>
<evidence type="ECO:0000256" key="1">
    <source>
        <dbReference type="SAM" id="MobiDB-lite"/>
    </source>
</evidence>
<dbReference type="Proteomes" id="UP000027238">
    <property type="component" value="Unassembled WGS sequence"/>
</dbReference>
<gene>
    <name evidence="2" type="ORF">CSUB01_02994</name>
</gene>
<comment type="caution">
    <text evidence="2">The sequence shown here is derived from an EMBL/GenBank/DDBJ whole genome shotgun (WGS) entry which is preliminary data.</text>
</comment>
<evidence type="ECO:0000313" key="3">
    <source>
        <dbReference type="Proteomes" id="UP000027238"/>
    </source>
</evidence>
<keyword evidence="3" id="KW-1185">Reference proteome</keyword>
<proteinExistence type="predicted"/>
<evidence type="ECO:0000313" key="2">
    <source>
        <dbReference type="EMBL" id="KDN66811.1"/>
    </source>
</evidence>
<dbReference type="EMBL" id="JMSE01000886">
    <property type="protein sequence ID" value="KDN66811.1"/>
    <property type="molecule type" value="Genomic_DNA"/>
</dbReference>
<protein>
    <submittedName>
        <fullName evidence="2">Uncharacterized protein</fullName>
    </submittedName>
</protein>
<dbReference type="HOGENOM" id="CLU_1916962_0_0_1"/>
<accession>A0A066XM46</accession>
<reference evidence="3" key="1">
    <citation type="journal article" date="2014" name="Genome Announc.">
        <title>Draft genome sequence of Colletotrichum sublineola, a destructive pathogen of cultivated sorghum.</title>
        <authorList>
            <person name="Baroncelli R."/>
            <person name="Sanz-Martin J.M."/>
            <person name="Rech G.E."/>
            <person name="Sukno S.A."/>
            <person name="Thon M.R."/>
        </authorList>
    </citation>
    <scope>NUCLEOTIDE SEQUENCE [LARGE SCALE GENOMIC DNA]</scope>
    <source>
        <strain evidence="3">TX430BB</strain>
    </source>
</reference>
<feature type="region of interest" description="Disordered" evidence="1">
    <location>
        <begin position="1"/>
        <end position="98"/>
    </location>
</feature>
<organism evidence="2 3">
    <name type="scientific">Colletotrichum sublineola</name>
    <name type="common">Sorghum anthracnose fungus</name>
    <dbReference type="NCBI Taxonomy" id="1173701"/>
    <lineage>
        <taxon>Eukaryota</taxon>
        <taxon>Fungi</taxon>
        <taxon>Dikarya</taxon>
        <taxon>Ascomycota</taxon>
        <taxon>Pezizomycotina</taxon>
        <taxon>Sordariomycetes</taxon>
        <taxon>Hypocreomycetidae</taxon>
        <taxon>Glomerellales</taxon>
        <taxon>Glomerellaceae</taxon>
        <taxon>Colletotrichum</taxon>
        <taxon>Colletotrichum graminicola species complex</taxon>
    </lineage>
</organism>
<dbReference type="AlphaFoldDB" id="A0A066XM46"/>
<feature type="compositionally biased region" description="Low complexity" evidence="1">
    <location>
        <begin position="46"/>
        <end position="67"/>
    </location>
</feature>